<dbReference type="EMBL" id="VIWT01000002">
    <property type="protein sequence ID" value="TWF91041.1"/>
    <property type="molecule type" value="Genomic_DNA"/>
</dbReference>
<reference evidence="1 2" key="1">
    <citation type="submission" date="2019-06" db="EMBL/GenBank/DDBJ databases">
        <title>Sequencing the genomes of 1000 actinobacteria strains.</title>
        <authorList>
            <person name="Klenk H.-P."/>
        </authorList>
    </citation>
    <scope>NUCLEOTIDE SEQUENCE [LARGE SCALE GENOMIC DNA]</scope>
    <source>
        <strain evidence="1 2">DSM 44826</strain>
    </source>
</reference>
<proteinExistence type="predicted"/>
<keyword evidence="1" id="KW-0032">Aminotransferase</keyword>
<dbReference type="InterPro" id="IPR015424">
    <property type="entry name" value="PyrdxlP-dep_Trfase"/>
</dbReference>
<evidence type="ECO:0000313" key="1">
    <source>
        <dbReference type="EMBL" id="TWF91041.1"/>
    </source>
</evidence>
<dbReference type="GO" id="GO:0008483">
    <property type="term" value="F:transaminase activity"/>
    <property type="evidence" value="ECO:0007669"/>
    <property type="project" value="UniProtKB-KW"/>
</dbReference>
<dbReference type="AlphaFoldDB" id="A0A561TVB7"/>
<keyword evidence="2" id="KW-1185">Reference proteome</keyword>
<name>A0A561TVB7_9ACTN</name>
<organism evidence="1 2">
    <name type="scientific">Kitasatospora viridis</name>
    <dbReference type="NCBI Taxonomy" id="281105"/>
    <lineage>
        <taxon>Bacteria</taxon>
        <taxon>Bacillati</taxon>
        <taxon>Actinomycetota</taxon>
        <taxon>Actinomycetes</taxon>
        <taxon>Kitasatosporales</taxon>
        <taxon>Streptomycetaceae</taxon>
        <taxon>Kitasatospora</taxon>
    </lineage>
</organism>
<keyword evidence="1" id="KW-0808">Transferase</keyword>
<comment type="caution">
    <text evidence="1">The sequence shown here is derived from an EMBL/GenBank/DDBJ whole genome shotgun (WGS) entry which is preliminary data.</text>
</comment>
<gene>
    <name evidence="1" type="ORF">FHX73_12153</name>
</gene>
<protein>
    <submittedName>
        <fullName evidence="1">DegT/DnrJ/EryC1/StrS aminotransferase family protein</fullName>
    </submittedName>
</protein>
<sequence length="147" mass="16779">MDATRAEIARHLTERFSLVPGLDVTPVPDGVVPSWYGLTLTYRPNKLGGLPIERFHQALLAEGAVEFDRPGSTRPLHELPLYQHPDLLFPGRPHHHRKYQPGAFPVAEHAYQHTIKLPAWHREQDLALAERYIRAAVKVSEHHKELL</sequence>
<dbReference type="InterPro" id="IPR015422">
    <property type="entry name" value="PyrdxlP-dep_Trfase_small"/>
</dbReference>
<dbReference type="Gene3D" id="3.90.1150.10">
    <property type="entry name" value="Aspartate Aminotransferase, domain 1"/>
    <property type="match status" value="1"/>
</dbReference>
<dbReference type="SUPFAM" id="SSF53383">
    <property type="entry name" value="PLP-dependent transferases"/>
    <property type="match status" value="1"/>
</dbReference>
<evidence type="ECO:0000313" key="2">
    <source>
        <dbReference type="Proteomes" id="UP000317940"/>
    </source>
</evidence>
<accession>A0A561TVB7</accession>
<dbReference type="RefSeq" id="WP_170305107.1">
    <property type="nucleotide sequence ID" value="NZ_BAAAMZ010000002.1"/>
</dbReference>
<dbReference type="Proteomes" id="UP000317940">
    <property type="component" value="Unassembled WGS sequence"/>
</dbReference>